<evidence type="ECO:0000313" key="2">
    <source>
        <dbReference type="WBParaSite" id="MBELARI_LOCUS20598"/>
    </source>
</evidence>
<dbReference type="AlphaFoldDB" id="A0AAF3F218"/>
<reference evidence="2" key="1">
    <citation type="submission" date="2024-02" db="UniProtKB">
        <authorList>
            <consortium name="WormBaseParasite"/>
        </authorList>
    </citation>
    <scope>IDENTIFICATION</scope>
</reference>
<protein>
    <submittedName>
        <fullName evidence="2">Uncharacterized protein</fullName>
    </submittedName>
</protein>
<keyword evidence="1" id="KW-1185">Reference proteome</keyword>
<dbReference type="WBParaSite" id="MBELARI_LOCUS20598">
    <property type="protein sequence ID" value="MBELARI_LOCUS20598"/>
    <property type="gene ID" value="MBELARI_LOCUS20598"/>
</dbReference>
<evidence type="ECO:0000313" key="1">
    <source>
        <dbReference type="Proteomes" id="UP000887575"/>
    </source>
</evidence>
<organism evidence="1 2">
    <name type="scientific">Mesorhabditis belari</name>
    <dbReference type="NCBI Taxonomy" id="2138241"/>
    <lineage>
        <taxon>Eukaryota</taxon>
        <taxon>Metazoa</taxon>
        <taxon>Ecdysozoa</taxon>
        <taxon>Nematoda</taxon>
        <taxon>Chromadorea</taxon>
        <taxon>Rhabditida</taxon>
        <taxon>Rhabditina</taxon>
        <taxon>Rhabditomorpha</taxon>
        <taxon>Rhabditoidea</taxon>
        <taxon>Rhabditidae</taxon>
        <taxon>Mesorhabditinae</taxon>
        <taxon>Mesorhabditis</taxon>
    </lineage>
</organism>
<proteinExistence type="predicted"/>
<dbReference type="Proteomes" id="UP000887575">
    <property type="component" value="Unassembled WGS sequence"/>
</dbReference>
<accession>A0AAF3F218</accession>
<sequence length="104" mass="11581">MFGGIERGSGLGFMNLVSRRDGATSLIQKFVRFPESTGIHNPPKPLAAPVLCPKPIIISRAITKSFGALLHSPHKRKGYHQRHVNHQYISLNPGHRYVLLMSDL</sequence>
<name>A0AAF3F218_9BILA</name>